<dbReference type="OrthoDB" id="9800643at2"/>
<dbReference type="NCBIfam" id="TIGR03704">
    <property type="entry name" value="PrmC_rel_meth"/>
    <property type="match status" value="1"/>
</dbReference>
<comment type="caution">
    <text evidence="8">The sequence shown here is derived from an EMBL/GenBank/DDBJ whole genome shotgun (WGS) entry which is preliminary data.</text>
</comment>
<protein>
    <recommendedName>
        <fullName evidence="1">peptide chain release factor N(5)-glutamine methyltransferase</fullName>
        <ecNumber evidence="1">2.1.1.297</ecNumber>
    </recommendedName>
</protein>
<dbReference type="Proteomes" id="UP001515100">
    <property type="component" value="Unassembled WGS sequence"/>
</dbReference>
<keyword evidence="4" id="KW-0949">S-adenosyl-L-methionine</keyword>
<dbReference type="InterPro" id="IPR050320">
    <property type="entry name" value="N5-glutamine_MTase"/>
</dbReference>
<accession>A0A641AQ84</accession>
<dbReference type="RefSeq" id="WP_129182426.1">
    <property type="nucleotide sequence ID" value="NZ_JAGIOG010000001.1"/>
</dbReference>
<dbReference type="InterPro" id="IPR029063">
    <property type="entry name" value="SAM-dependent_MTases_sf"/>
</dbReference>
<dbReference type="Gene3D" id="3.40.50.150">
    <property type="entry name" value="Vaccinia Virus protein VP39"/>
    <property type="match status" value="1"/>
</dbReference>
<evidence type="ECO:0000256" key="5">
    <source>
        <dbReference type="ARBA" id="ARBA00048391"/>
    </source>
</evidence>
<evidence type="ECO:0000256" key="1">
    <source>
        <dbReference type="ARBA" id="ARBA00012771"/>
    </source>
</evidence>
<organism evidence="8 9">
    <name type="scientific">Aeromicrobium fastidiosum</name>
    <dbReference type="NCBI Taxonomy" id="52699"/>
    <lineage>
        <taxon>Bacteria</taxon>
        <taxon>Bacillati</taxon>
        <taxon>Actinomycetota</taxon>
        <taxon>Actinomycetes</taxon>
        <taxon>Propionibacteriales</taxon>
        <taxon>Nocardioidaceae</taxon>
        <taxon>Aeromicrobium</taxon>
    </lineage>
</organism>
<evidence type="ECO:0000256" key="4">
    <source>
        <dbReference type="ARBA" id="ARBA00022691"/>
    </source>
</evidence>
<feature type="domain" description="Methyltransferase small" evidence="7">
    <location>
        <begin position="77"/>
        <end position="168"/>
    </location>
</feature>
<dbReference type="PANTHER" id="PTHR18895:SF74">
    <property type="entry name" value="MTRF1L RELEASE FACTOR GLUTAMINE METHYLTRANSFERASE"/>
    <property type="match status" value="1"/>
</dbReference>
<dbReference type="AlphaFoldDB" id="A0A641AQ84"/>
<dbReference type="SUPFAM" id="SSF53335">
    <property type="entry name" value="S-adenosyl-L-methionine-dependent methyltransferases"/>
    <property type="match status" value="1"/>
</dbReference>
<reference evidence="8" key="1">
    <citation type="submission" date="2019-09" db="EMBL/GenBank/DDBJ databases">
        <authorList>
            <person name="Li J."/>
        </authorList>
    </citation>
    <scope>NUCLEOTIDE SEQUENCE [LARGE SCALE GENOMIC DNA]</scope>
    <source>
        <strain evidence="8">NRBC 14897</strain>
    </source>
</reference>
<evidence type="ECO:0000256" key="2">
    <source>
        <dbReference type="ARBA" id="ARBA00022603"/>
    </source>
</evidence>
<keyword evidence="9" id="KW-1185">Reference proteome</keyword>
<dbReference type="NCBIfam" id="TIGR00536">
    <property type="entry name" value="hemK_fam"/>
    <property type="match status" value="1"/>
</dbReference>
<dbReference type="GO" id="GO:0102559">
    <property type="term" value="F:peptide chain release factor N(5)-glutamine methyltransferase activity"/>
    <property type="evidence" value="ECO:0007669"/>
    <property type="project" value="UniProtKB-EC"/>
</dbReference>
<dbReference type="InterPro" id="IPR007848">
    <property type="entry name" value="Small_mtfrase_dom"/>
</dbReference>
<keyword evidence="2" id="KW-0489">Methyltransferase</keyword>
<dbReference type="EC" id="2.1.1.297" evidence="1"/>
<evidence type="ECO:0000313" key="9">
    <source>
        <dbReference type="Proteomes" id="UP001515100"/>
    </source>
</evidence>
<name>A0A641AQ84_9ACTN</name>
<gene>
    <name evidence="8" type="ORF">ESP62_009435</name>
</gene>
<feature type="region of interest" description="Disordered" evidence="6">
    <location>
        <begin position="174"/>
        <end position="193"/>
    </location>
</feature>
<evidence type="ECO:0000313" key="8">
    <source>
        <dbReference type="EMBL" id="KAA1378557.1"/>
    </source>
</evidence>
<dbReference type="Pfam" id="PF05175">
    <property type="entry name" value="MTS"/>
    <property type="match status" value="1"/>
</dbReference>
<dbReference type="CDD" id="cd02440">
    <property type="entry name" value="AdoMet_MTases"/>
    <property type="match status" value="1"/>
</dbReference>
<comment type="catalytic activity">
    <reaction evidence="5">
        <text>L-glutaminyl-[peptide chain release factor] + S-adenosyl-L-methionine = N(5)-methyl-L-glutaminyl-[peptide chain release factor] + S-adenosyl-L-homocysteine + H(+)</text>
        <dbReference type="Rhea" id="RHEA:42896"/>
        <dbReference type="Rhea" id="RHEA-COMP:10271"/>
        <dbReference type="Rhea" id="RHEA-COMP:10272"/>
        <dbReference type="ChEBI" id="CHEBI:15378"/>
        <dbReference type="ChEBI" id="CHEBI:30011"/>
        <dbReference type="ChEBI" id="CHEBI:57856"/>
        <dbReference type="ChEBI" id="CHEBI:59789"/>
        <dbReference type="ChEBI" id="CHEBI:61891"/>
        <dbReference type="EC" id="2.1.1.297"/>
    </reaction>
</comment>
<evidence type="ECO:0000256" key="3">
    <source>
        <dbReference type="ARBA" id="ARBA00022679"/>
    </source>
</evidence>
<sequence length="255" mass="26879">MTNSRTQLVARLRAAGSVFAEDEADVLLGSTTSPDHLEEMVRRRVTGEPLEVVVGWAEFCGLRIEVDPGVFVPRARTAVLVEHGAGLVRPGHVVVDLCCGTGAVGVALLHRVPGLVLHAADIEPAAVACARRNVEPVGGRVHEGDLFDALPAELRGHVDLLVVNAPYVPTDAIASMPPEARDHEPRVALDGGADGVDVHRRVADGSRDWLRTGGHLVVETSRRQSSTTVAAFERAGLVARTVTSDDVDGTAVVGS</sequence>
<dbReference type="EMBL" id="SDPP02000002">
    <property type="protein sequence ID" value="KAA1378557.1"/>
    <property type="molecule type" value="Genomic_DNA"/>
</dbReference>
<dbReference type="InterPro" id="IPR022446">
    <property type="entry name" value="MeTrfrase_put"/>
</dbReference>
<dbReference type="PANTHER" id="PTHR18895">
    <property type="entry name" value="HEMK METHYLTRANSFERASE"/>
    <property type="match status" value="1"/>
</dbReference>
<evidence type="ECO:0000259" key="7">
    <source>
        <dbReference type="Pfam" id="PF05175"/>
    </source>
</evidence>
<keyword evidence="3" id="KW-0808">Transferase</keyword>
<dbReference type="GO" id="GO:0032259">
    <property type="term" value="P:methylation"/>
    <property type="evidence" value="ECO:0007669"/>
    <property type="project" value="UniProtKB-KW"/>
</dbReference>
<proteinExistence type="predicted"/>
<dbReference type="InterPro" id="IPR004556">
    <property type="entry name" value="HemK-like"/>
</dbReference>
<evidence type="ECO:0000256" key="6">
    <source>
        <dbReference type="SAM" id="MobiDB-lite"/>
    </source>
</evidence>